<dbReference type="InterPro" id="IPR045051">
    <property type="entry name" value="SBT"/>
</dbReference>
<evidence type="ECO:0000313" key="6">
    <source>
        <dbReference type="EMBL" id="MCL7040578.1"/>
    </source>
</evidence>
<dbReference type="PANTHER" id="PTHR10795">
    <property type="entry name" value="PROPROTEIN CONVERTASE SUBTILISIN/KEXIN"/>
    <property type="match status" value="1"/>
</dbReference>
<organism evidence="6 7">
    <name type="scientific">Papaver nudicaule</name>
    <name type="common">Iceland poppy</name>
    <dbReference type="NCBI Taxonomy" id="74823"/>
    <lineage>
        <taxon>Eukaryota</taxon>
        <taxon>Viridiplantae</taxon>
        <taxon>Streptophyta</taxon>
        <taxon>Embryophyta</taxon>
        <taxon>Tracheophyta</taxon>
        <taxon>Spermatophyta</taxon>
        <taxon>Magnoliopsida</taxon>
        <taxon>Ranunculales</taxon>
        <taxon>Papaveraceae</taxon>
        <taxon>Papaveroideae</taxon>
        <taxon>Papaver</taxon>
    </lineage>
</organism>
<accession>A0AA41VG39</accession>
<dbReference type="EMBL" id="JAJJMA010214156">
    <property type="protein sequence ID" value="MCL7040578.1"/>
    <property type="molecule type" value="Genomic_DNA"/>
</dbReference>
<feature type="domain" description="Subtilisin-like protease fibronectin type-III" evidence="5">
    <location>
        <begin position="80"/>
        <end position="173"/>
    </location>
</feature>
<evidence type="ECO:0000256" key="4">
    <source>
        <dbReference type="ARBA" id="ARBA00022825"/>
    </source>
</evidence>
<evidence type="ECO:0000256" key="1">
    <source>
        <dbReference type="ARBA" id="ARBA00011073"/>
    </source>
</evidence>
<reference evidence="6" key="1">
    <citation type="submission" date="2022-03" db="EMBL/GenBank/DDBJ databases">
        <title>A functionally conserved STORR gene fusion in Papaver species that diverged 16.8 million years ago.</title>
        <authorList>
            <person name="Catania T."/>
        </authorList>
    </citation>
    <scope>NUCLEOTIDE SEQUENCE</scope>
    <source>
        <strain evidence="6">S-191538</strain>
    </source>
</reference>
<sequence length="179" mass="20139">RTQDSQKVAMRNSSNLQATPFNYGSGQVRPNSVMDPGLVYDVTTDDYLNFLCGLGYDESQLKPFAADMPHKCPESYALTDFNYPSITVPDLYGSITVTRTVKNVGTPGTYKAQIHAPQWIRVSVEPKTLTFEKIGEEKMFKVTLRAVHSSDQYTFGRLTWTDGVHFVRSPIVVRAVLFF</sequence>
<dbReference type="InterPro" id="IPR036852">
    <property type="entry name" value="Peptidase_S8/S53_dom_sf"/>
</dbReference>
<name>A0AA41VG39_PAPNU</name>
<evidence type="ECO:0000313" key="7">
    <source>
        <dbReference type="Proteomes" id="UP001177140"/>
    </source>
</evidence>
<dbReference type="Gene3D" id="2.60.40.2310">
    <property type="match status" value="1"/>
</dbReference>
<dbReference type="Proteomes" id="UP001177140">
    <property type="component" value="Unassembled WGS sequence"/>
</dbReference>
<evidence type="ECO:0000256" key="3">
    <source>
        <dbReference type="ARBA" id="ARBA00022729"/>
    </source>
</evidence>
<protein>
    <recommendedName>
        <fullName evidence="5">Subtilisin-like protease fibronectin type-III domain-containing protein</fullName>
    </recommendedName>
</protein>
<dbReference type="Pfam" id="PF17766">
    <property type="entry name" value="fn3_6"/>
    <property type="match status" value="1"/>
</dbReference>
<dbReference type="AlphaFoldDB" id="A0AA41VG39"/>
<keyword evidence="2" id="KW-0645">Protease</keyword>
<comment type="caution">
    <text evidence="6">The sequence shown here is derived from an EMBL/GenBank/DDBJ whole genome shotgun (WGS) entry which is preliminary data.</text>
</comment>
<keyword evidence="7" id="KW-1185">Reference proteome</keyword>
<comment type="similarity">
    <text evidence="1">Belongs to the peptidase S8 family.</text>
</comment>
<evidence type="ECO:0000259" key="5">
    <source>
        <dbReference type="Pfam" id="PF17766"/>
    </source>
</evidence>
<gene>
    <name evidence="6" type="ORF">MKW94_008466</name>
</gene>
<dbReference type="GO" id="GO:0006508">
    <property type="term" value="P:proteolysis"/>
    <property type="evidence" value="ECO:0007669"/>
    <property type="project" value="UniProtKB-KW"/>
</dbReference>
<keyword evidence="4" id="KW-0720">Serine protease</keyword>
<dbReference type="Gene3D" id="3.40.50.200">
    <property type="entry name" value="Peptidase S8/S53 domain"/>
    <property type="match status" value="1"/>
</dbReference>
<dbReference type="GO" id="GO:0004252">
    <property type="term" value="F:serine-type endopeptidase activity"/>
    <property type="evidence" value="ECO:0007669"/>
    <property type="project" value="InterPro"/>
</dbReference>
<proteinExistence type="inferred from homology"/>
<dbReference type="InterPro" id="IPR041469">
    <property type="entry name" value="Subtilisin-like_FN3"/>
</dbReference>
<dbReference type="FunFam" id="2.60.40.2310:FF:000001">
    <property type="entry name" value="Subtilisin-like protease SBT1.5"/>
    <property type="match status" value="1"/>
</dbReference>
<feature type="non-terminal residue" evidence="6">
    <location>
        <position position="1"/>
    </location>
</feature>
<keyword evidence="3" id="KW-0732">Signal</keyword>
<evidence type="ECO:0000256" key="2">
    <source>
        <dbReference type="ARBA" id="ARBA00022670"/>
    </source>
</evidence>
<keyword evidence="4" id="KW-0378">Hydrolase</keyword>